<evidence type="ECO:0000256" key="5">
    <source>
        <dbReference type="ARBA" id="ARBA00022777"/>
    </source>
</evidence>
<protein>
    <recommendedName>
        <fullName evidence="1">non-specific serine/threonine protein kinase</fullName>
        <ecNumber evidence="1">2.7.11.1</ecNumber>
    </recommendedName>
</protein>
<dbReference type="Proteomes" id="UP001210925">
    <property type="component" value="Unassembled WGS sequence"/>
</dbReference>
<reference evidence="11" key="1">
    <citation type="submission" date="2020-05" db="EMBL/GenBank/DDBJ databases">
        <title>Phylogenomic resolution of chytrid fungi.</title>
        <authorList>
            <person name="Stajich J.E."/>
            <person name="Amses K."/>
            <person name="Simmons R."/>
            <person name="Seto K."/>
            <person name="Myers J."/>
            <person name="Bonds A."/>
            <person name="Quandt C.A."/>
            <person name="Barry K."/>
            <person name="Liu P."/>
            <person name="Grigoriev I."/>
            <person name="Longcore J.E."/>
            <person name="James T.Y."/>
        </authorList>
    </citation>
    <scope>NUCLEOTIDE SEQUENCE</scope>
    <source>
        <strain evidence="11">PLAUS21</strain>
    </source>
</reference>
<gene>
    <name evidence="11" type="primary">STK16</name>
    <name evidence="11" type="ORF">HK103_006920</name>
</gene>
<keyword evidence="5 11" id="KW-0418">Kinase</keyword>
<evidence type="ECO:0000313" key="12">
    <source>
        <dbReference type="Proteomes" id="UP001210925"/>
    </source>
</evidence>
<dbReference type="EMBL" id="JADGKB010000008">
    <property type="protein sequence ID" value="KAJ3260965.1"/>
    <property type="molecule type" value="Genomic_DNA"/>
</dbReference>
<dbReference type="InterPro" id="IPR017441">
    <property type="entry name" value="Protein_kinase_ATP_BS"/>
</dbReference>
<dbReference type="GO" id="GO:0005794">
    <property type="term" value="C:Golgi apparatus"/>
    <property type="evidence" value="ECO:0007669"/>
    <property type="project" value="TreeGrafter"/>
</dbReference>
<accession>A0AAD5UL46</accession>
<keyword evidence="6 9" id="KW-0067">ATP-binding</keyword>
<dbReference type="AlphaFoldDB" id="A0AAD5UL46"/>
<name>A0AAD5UL46_9FUNG</name>
<keyword evidence="3" id="KW-0808">Transferase</keyword>
<keyword evidence="2" id="KW-0723">Serine/threonine-protein kinase</keyword>
<dbReference type="PROSITE" id="PS00107">
    <property type="entry name" value="PROTEIN_KINASE_ATP"/>
    <property type="match status" value="1"/>
</dbReference>
<evidence type="ECO:0000256" key="8">
    <source>
        <dbReference type="ARBA" id="ARBA00048679"/>
    </source>
</evidence>
<sequence length="259" mass="28871">MDIRERGGISTHIKDIIVSIYTKLLSCYTYFVPQTITLNHRQLVIQSSLGEGGFSFVYLVKDKKDGKLFALKQIKIQLEEQQKLLLQEIEAHKKVRSDHVLKLFDSELKKENGKIVEGLLLLPYCKNGTVQSLIEKSKGNLPLEQICSFGIDICNGLSAFHSCNPPLAFRDLKPANILIGDNHKCILMDLGSVSLARVKISSRKEAVALQEHCAETVTAPFRAPELFDPPSECQITEATDIWSVGCTLYAMAYGESPCN</sequence>
<dbReference type="SUPFAM" id="SSF56112">
    <property type="entry name" value="Protein kinase-like (PK-like)"/>
    <property type="match status" value="1"/>
</dbReference>
<dbReference type="InterPro" id="IPR000719">
    <property type="entry name" value="Prot_kinase_dom"/>
</dbReference>
<dbReference type="InterPro" id="IPR052239">
    <property type="entry name" value="Ser/Thr-specific_kinases"/>
</dbReference>
<feature type="binding site" evidence="9">
    <location>
        <position position="72"/>
    </location>
    <ligand>
        <name>ATP</name>
        <dbReference type="ChEBI" id="CHEBI:30616"/>
    </ligand>
</feature>
<keyword evidence="4 9" id="KW-0547">Nucleotide-binding</keyword>
<dbReference type="GO" id="GO:0005524">
    <property type="term" value="F:ATP binding"/>
    <property type="evidence" value="ECO:0007669"/>
    <property type="project" value="UniProtKB-UniRule"/>
</dbReference>
<comment type="caution">
    <text evidence="11">The sequence shown here is derived from an EMBL/GenBank/DDBJ whole genome shotgun (WGS) entry which is preliminary data.</text>
</comment>
<comment type="catalytic activity">
    <reaction evidence="7">
        <text>L-threonyl-[protein] + ATP = O-phospho-L-threonyl-[protein] + ADP + H(+)</text>
        <dbReference type="Rhea" id="RHEA:46608"/>
        <dbReference type="Rhea" id="RHEA-COMP:11060"/>
        <dbReference type="Rhea" id="RHEA-COMP:11605"/>
        <dbReference type="ChEBI" id="CHEBI:15378"/>
        <dbReference type="ChEBI" id="CHEBI:30013"/>
        <dbReference type="ChEBI" id="CHEBI:30616"/>
        <dbReference type="ChEBI" id="CHEBI:61977"/>
        <dbReference type="ChEBI" id="CHEBI:456216"/>
        <dbReference type="EC" id="2.7.11.1"/>
    </reaction>
</comment>
<organism evidence="11 12">
    <name type="scientific">Boothiomyces macroporosus</name>
    <dbReference type="NCBI Taxonomy" id="261099"/>
    <lineage>
        <taxon>Eukaryota</taxon>
        <taxon>Fungi</taxon>
        <taxon>Fungi incertae sedis</taxon>
        <taxon>Chytridiomycota</taxon>
        <taxon>Chytridiomycota incertae sedis</taxon>
        <taxon>Chytridiomycetes</taxon>
        <taxon>Rhizophydiales</taxon>
        <taxon>Terramycetaceae</taxon>
        <taxon>Boothiomyces</taxon>
    </lineage>
</organism>
<evidence type="ECO:0000256" key="9">
    <source>
        <dbReference type="PROSITE-ProRule" id="PRU10141"/>
    </source>
</evidence>
<dbReference type="Pfam" id="PF00069">
    <property type="entry name" value="Pkinase"/>
    <property type="match status" value="1"/>
</dbReference>
<dbReference type="EC" id="2.7.11.1" evidence="1"/>
<dbReference type="GO" id="GO:0004674">
    <property type="term" value="F:protein serine/threonine kinase activity"/>
    <property type="evidence" value="ECO:0007669"/>
    <property type="project" value="UniProtKB-KW"/>
</dbReference>
<evidence type="ECO:0000256" key="4">
    <source>
        <dbReference type="ARBA" id="ARBA00022741"/>
    </source>
</evidence>
<dbReference type="PROSITE" id="PS50011">
    <property type="entry name" value="PROTEIN_KINASE_DOM"/>
    <property type="match status" value="1"/>
</dbReference>
<evidence type="ECO:0000256" key="3">
    <source>
        <dbReference type="ARBA" id="ARBA00022679"/>
    </source>
</evidence>
<dbReference type="PANTHER" id="PTHR45998">
    <property type="entry name" value="SERINE/THREONINE-PROTEIN KINASE 16"/>
    <property type="match status" value="1"/>
</dbReference>
<dbReference type="InterPro" id="IPR011009">
    <property type="entry name" value="Kinase-like_dom_sf"/>
</dbReference>
<evidence type="ECO:0000256" key="6">
    <source>
        <dbReference type="ARBA" id="ARBA00022840"/>
    </source>
</evidence>
<evidence type="ECO:0000259" key="10">
    <source>
        <dbReference type="PROSITE" id="PS50011"/>
    </source>
</evidence>
<evidence type="ECO:0000256" key="7">
    <source>
        <dbReference type="ARBA" id="ARBA00047899"/>
    </source>
</evidence>
<dbReference type="PANTHER" id="PTHR45998:SF2">
    <property type="entry name" value="SERINE_THREONINE-PROTEIN KINASE 16"/>
    <property type="match status" value="1"/>
</dbReference>
<keyword evidence="12" id="KW-1185">Reference proteome</keyword>
<evidence type="ECO:0000256" key="2">
    <source>
        <dbReference type="ARBA" id="ARBA00022527"/>
    </source>
</evidence>
<comment type="catalytic activity">
    <reaction evidence="8">
        <text>L-seryl-[protein] + ATP = O-phospho-L-seryl-[protein] + ADP + H(+)</text>
        <dbReference type="Rhea" id="RHEA:17989"/>
        <dbReference type="Rhea" id="RHEA-COMP:9863"/>
        <dbReference type="Rhea" id="RHEA-COMP:11604"/>
        <dbReference type="ChEBI" id="CHEBI:15378"/>
        <dbReference type="ChEBI" id="CHEBI:29999"/>
        <dbReference type="ChEBI" id="CHEBI:30616"/>
        <dbReference type="ChEBI" id="CHEBI:83421"/>
        <dbReference type="ChEBI" id="CHEBI:456216"/>
        <dbReference type="EC" id="2.7.11.1"/>
    </reaction>
</comment>
<evidence type="ECO:0000313" key="11">
    <source>
        <dbReference type="EMBL" id="KAJ3260965.1"/>
    </source>
</evidence>
<feature type="domain" description="Protein kinase" evidence="10">
    <location>
        <begin position="43"/>
        <end position="259"/>
    </location>
</feature>
<dbReference type="SMART" id="SM00220">
    <property type="entry name" value="S_TKc"/>
    <property type="match status" value="1"/>
</dbReference>
<proteinExistence type="predicted"/>
<dbReference type="Gene3D" id="1.10.510.10">
    <property type="entry name" value="Transferase(Phosphotransferase) domain 1"/>
    <property type="match status" value="1"/>
</dbReference>
<evidence type="ECO:0000256" key="1">
    <source>
        <dbReference type="ARBA" id="ARBA00012513"/>
    </source>
</evidence>